<name>A0A9P6FF95_9FUNG</name>
<dbReference type="CDD" id="cd00132">
    <property type="entry name" value="CRIB"/>
    <property type="match status" value="1"/>
</dbReference>
<gene>
    <name evidence="8" type="ORF">EC957_003852</name>
</gene>
<dbReference type="GO" id="GO:0030479">
    <property type="term" value="C:actin cortical patch"/>
    <property type="evidence" value="ECO:0007669"/>
    <property type="project" value="UniProtKB-ARBA"/>
</dbReference>
<evidence type="ECO:0000313" key="9">
    <source>
        <dbReference type="Proteomes" id="UP000723463"/>
    </source>
</evidence>
<feature type="domain" description="CRIB" evidence="6">
    <location>
        <begin position="166"/>
        <end position="179"/>
    </location>
</feature>
<accession>A0A9P6FF95</accession>
<dbReference type="InterPro" id="IPR000095">
    <property type="entry name" value="CRIB_dom"/>
</dbReference>
<feature type="compositionally biased region" description="Pro residues" evidence="5">
    <location>
        <begin position="353"/>
        <end position="370"/>
    </location>
</feature>
<dbReference type="CDD" id="cd01205">
    <property type="entry name" value="EVH1_WASP-like"/>
    <property type="match status" value="1"/>
</dbReference>
<keyword evidence="9" id="KW-1185">Reference proteome</keyword>
<keyword evidence="2" id="KW-0963">Cytoplasm</keyword>
<comment type="subcellular location">
    <subcellularLocation>
        <location evidence="1">Cytoplasm</location>
        <location evidence="1">Cytoskeleton</location>
    </subcellularLocation>
</comment>
<evidence type="ECO:0000256" key="2">
    <source>
        <dbReference type="ARBA" id="ARBA00022490"/>
    </source>
</evidence>
<feature type="region of interest" description="Disordered" evidence="5">
    <location>
        <begin position="229"/>
        <end position="297"/>
    </location>
</feature>
<feature type="compositionally biased region" description="Low complexity" evidence="5">
    <location>
        <begin position="467"/>
        <end position="479"/>
    </location>
</feature>
<feature type="compositionally biased region" description="Polar residues" evidence="5">
    <location>
        <begin position="424"/>
        <end position="435"/>
    </location>
</feature>
<dbReference type="PROSITE" id="PS50229">
    <property type="entry name" value="WH1"/>
    <property type="match status" value="1"/>
</dbReference>
<dbReference type="Gene3D" id="3.90.810.10">
    <property type="entry name" value="CRIB domain"/>
    <property type="match status" value="1"/>
</dbReference>
<evidence type="ECO:0000259" key="7">
    <source>
        <dbReference type="PROSITE" id="PS50229"/>
    </source>
</evidence>
<dbReference type="InterPro" id="IPR000697">
    <property type="entry name" value="WH1/EVH1_dom"/>
</dbReference>
<dbReference type="SUPFAM" id="SSF50729">
    <property type="entry name" value="PH domain-like"/>
    <property type="match status" value="1"/>
</dbReference>
<feature type="compositionally biased region" description="Polar residues" evidence="5">
    <location>
        <begin position="391"/>
        <end position="400"/>
    </location>
</feature>
<dbReference type="InterPro" id="IPR033927">
    <property type="entry name" value="WASPfam_EVH1"/>
</dbReference>
<dbReference type="SUPFAM" id="SSF47912">
    <property type="entry name" value="Wiscott-Aldrich syndrome protein, WASP, C-terminal domain"/>
    <property type="match status" value="1"/>
</dbReference>
<dbReference type="InterPro" id="IPR011993">
    <property type="entry name" value="PH-like_dom_sf"/>
</dbReference>
<evidence type="ECO:0000256" key="5">
    <source>
        <dbReference type="SAM" id="MobiDB-lite"/>
    </source>
</evidence>
<keyword evidence="4" id="KW-0206">Cytoskeleton</keyword>
<proteinExistence type="predicted"/>
<dbReference type="InterPro" id="IPR011026">
    <property type="entry name" value="WAS_C"/>
</dbReference>
<evidence type="ECO:0000256" key="4">
    <source>
        <dbReference type="ARBA" id="ARBA00023212"/>
    </source>
</evidence>
<feature type="domain" description="WH1" evidence="7">
    <location>
        <begin position="19"/>
        <end position="128"/>
    </location>
</feature>
<dbReference type="Proteomes" id="UP000723463">
    <property type="component" value="Unassembled WGS sequence"/>
</dbReference>
<dbReference type="FunFam" id="2.30.29.30:FF:000281">
    <property type="entry name" value="Actin associated protein"/>
    <property type="match status" value="1"/>
</dbReference>
<dbReference type="InterPro" id="IPR036936">
    <property type="entry name" value="CRIB_dom_sf"/>
</dbReference>
<evidence type="ECO:0000259" key="6">
    <source>
        <dbReference type="PROSITE" id="PS50108"/>
    </source>
</evidence>
<dbReference type="GO" id="GO:0007015">
    <property type="term" value="P:actin filament organization"/>
    <property type="evidence" value="ECO:0007669"/>
    <property type="project" value="InterPro"/>
</dbReference>
<evidence type="ECO:0008006" key="10">
    <source>
        <dbReference type="Google" id="ProtNLM"/>
    </source>
</evidence>
<dbReference type="GO" id="GO:0008092">
    <property type="term" value="F:cytoskeletal protein binding"/>
    <property type="evidence" value="ECO:0007669"/>
    <property type="project" value="UniProtKB-ARBA"/>
</dbReference>
<organism evidence="8 9">
    <name type="scientific">Mortierella hygrophila</name>
    <dbReference type="NCBI Taxonomy" id="979708"/>
    <lineage>
        <taxon>Eukaryota</taxon>
        <taxon>Fungi</taxon>
        <taxon>Fungi incertae sedis</taxon>
        <taxon>Mucoromycota</taxon>
        <taxon>Mortierellomycotina</taxon>
        <taxon>Mortierellomycetes</taxon>
        <taxon>Mortierellales</taxon>
        <taxon>Mortierellaceae</taxon>
        <taxon>Mortierella</taxon>
    </lineage>
</organism>
<feature type="compositionally biased region" description="Acidic residues" evidence="5">
    <location>
        <begin position="501"/>
        <end position="518"/>
    </location>
</feature>
<protein>
    <recommendedName>
        <fullName evidence="10">WH1-domain-containing protein</fullName>
    </recommendedName>
</protein>
<evidence type="ECO:0000256" key="3">
    <source>
        <dbReference type="ARBA" id="ARBA00022553"/>
    </source>
</evidence>
<dbReference type="Pfam" id="PF00568">
    <property type="entry name" value="WH1"/>
    <property type="match status" value="1"/>
</dbReference>
<dbReference type="EMBL" id="JAAAXW010000019">
    <property type="protein sequence ID" value="KAF9549463.1"/>
    <property type="molecule type" value="Genomic_DNA"/>
</dbReference>
<dbReference type="GO" id="GO:0071933">
    <property type="term" value="F:Arp2/3 complex binding"/>
    <property type="evidence" value="ECO:0007669"/>
    <property type="project" value="UniProtKB-ARBA"/>
</dbReference>
<evidence type="ECO:0000313" key="8">
    <source>
        <dbReference type="EMBL" id="KAF9549463.1"/>
    </source>
</evidence>
<reference evidence="8" key="1">
    <citation type="journal article" date="2020" name="Fungal Divers.">
        <title>Resolving the Mortierellaceae phylogeny through synthesis of multi-gene phylogenetics and phylogenomics.</title>
        <authorList>
            <person name="Vandepol N."/>
            <person name="Liber J."/>
            <person name="Desiro A."/>
            <person name="Na H."/>
            <person name="Kennedy M."/>
            <person name="Barry K."/>
            <person name="Grigoriev I.V."/>
            <person name="Miller A.N."/>
            <person name="O'Donnell K."/>
            <person name="Stajich J.E."/>
            <person name="Bonito G."/>
        </authorList>
    </citation>
    <scope>NUCLEOTIDE SEQUENCE</scope>
    <source>
        <strain evidence="8">NRRL 2591</strain>
    </source>
</reference>
<dbReference type="Pfam" id="PF00786">
    <property type="entry name" value="PBD"/>
    <property type="match status" value="1"/>
</dbReference>
<dbReference type="SMART" id="SM00461">
    <property type="entry name" value="WH1"/>
    <property type="match status" value="1"/>
</dbReference>
<feature type="region of interest" description="Disordered" evidence="5">
    <location>
        <begin position="317"/>
        <end position="518"/>
    </location>
</feature>
<feature type="compositionally biased region" description="Low complexity" evidence="5">
    <location>
        <begin position="401"/>
        <end position="423"/>
    </location>
</feature>
<keyword evidence="3" id="KW-0597">Phosphoprotein</keyword>
<dbReference type="Gene3D" id="2.30.29.30">
    <property type="entry name" value="Pleckstrin-homology domain (PH domain)/Phosphotyrosine-binding domain (PTB)"/>
    <property type="match status" value="1"/>
</dbReference>
<sequence>MPSITLNNPEDKAAVKRFLSSPNTRIITATVARLYIAYPDPSQWTYAGILGAVALIQTNNTFFLRIVDLLYGQGIIWEQELYQGFVYHQDMPFFHTFQADNYVAGFSFADEHEAEVFYSKVHGRARLRPFKPVPSSGTLAKSAKAAGAQGRNKFPLHNGKLDKSRIGMPSDFRHVGHIGWDPDVGFEAQNIDPAWRTLFDQLDTFGVSRQQINENAGFITNFVNAHGGIPPTTTKPNGASNGGNGSLSDLSRIDSPPLARAQSPPPKKRPPPPPPPPVNTNSANQGGGGASPMASPAPYHGYLPRPLAQVMASLSFGTSSFYGNNSSTSPQSPRTPSPPQEEVAGETGTSPSIAPPSTVPPPPPPPPPPMVGTGQQLQKQEPKRQQQQPLSIRTNTDQSNSSGPTSAPLSPSSSSSASSATTTNVIKSPVENSLLASIRESGGLQGLRKTGALRSPPPRPLTGGNRPSSPTMMMNSSNSQGDLVSALVAALQRRQTKVTYSEDEGTGSESDDGWDADD</sequence>
<dbReference type="AlphaFoldDB" id="A0A9P6FF95"/>
<evidence type="ECO:0000256" key="1">
    <source>
        <dbReference type="ARBA" id="ARBA00004245"/>
    </source>
</evidence>
<dbReference type="PROSITE" id="PS50108">
    <property type="entry name" value="CRIB"/>
    <property type="match status" value="1"/>
</dbReference>
<comment type="caution">
    <text evidence="8">The sequence shown here is derived from an EMBL/GenBank/DDBJ whole genome shotgun (WGS) entry which is preliminary data.</text>
</comment>
<dbReference type="SMART" id="SM00285">
    <property type="entry name" value="PBD"/>
    <property type="match status" value="1"/>
</dbReference>
<feature type="compositionally biased region" description="Low complexity" evidence="5">
    <location>
        <begin position="375"/>
        <end position="390"/>
    </location>
</feature>